<evidence type="ECO:0000256" key="1">
    <source>
        <dbReference type="SAM" id="Phobius"/>
    </source>
</evidence>
<protein>
    <submittedName>
        <fullName evidence="2">Uncharacterized protein</fullName>
    </submittedName>
</protein>
<dbReference type="EMBL" id="JACHXU010000021">
    <property type="protein sequence ID" value="MBB3209204.1"/>
    <property type="molecule type" value="Genomic_DNA"/>
</dbReference>
<evidence type="ECO:0000313" key="3">
    <source>
        <dbReference type="Proteomes" id="UP000536179"/>
    </source>
</evidence>
<reference evidence="2 3" key="1">
    <citation type="submission" date="2020-08" db="EMBL/GenBank/DDBJ databases">
        <title>Genomic Encyclopedia of Type Strains, Phase III (KMG-III): the genomes of soil and plant-associated and newly described type strains.</title>
        <authorList>
            <person name="Whitman W."/>
        </authorList>
    </citation>
    <scope>NUCLEOTIDE SEQUENCE [LARGE SCALE GENOMIC DNA]</scope>
    <source>
        <strain evidence="2 3">CECT 8075</strain>
    </source>
</reference>
<comment type="caution">
    <text evidence="2">The sequence shown here is derived from an EMBL/GenBank/DDBJ whole genome shotgun (WGS) entry which is preliminary data.</text>
</comment>
<sequence>MIQLLSPKVTNSTAVSVVMFFSAIAAFSNSAVEQRAGFDRIRLSSF</sequence>
<proteinExistence type="predicted"/>
<keyword evidence="1" id="KW-1133">Transmembrane helix</keyword>
<keyword evidence="1" id="KW-0812">Transmembrane</keyword>
<gene>
    <name evidence="2" type="ORF">FHS27_005042</name>
</gene>
<evidence type="ECO:0000313" key="2">
    <source>
        <dbReference type="EMBL" id="MBB3209204.1"/>
    </source>
</evidence>
<accession>A0A7W5E2V6</accession>
<name>A0A7W5E2V6_9BACT</name>
<feature type="transmembrane region" description="Helical" evidence="1">
    <location>
        <begin position="12"/>
        <end position="32"/>
    </location>
</feature>
<keyword evidence="1" id="KW-0472">Membrane</keyword>
<dbReference type="Proteomes" id="UP000536179">
    <property type="component" value="Unassembled WGS sequence"/>
</dbReference>
<dbReference type="AlphaFoldDB" id="A0A7W5E2V6"/>
<organism evidence="2 3">
    <name type="scientific">Aporhodopirellula rubra</name>
    <dbReference type="NCBI Taxonomy" id="980271"/>
    <lineage>
        <taxon>Bacteria</taxon>
        <taxon>Pseudomonadati</taxon>
        <taxon>Planctomycetota</taxon>
        <taxon>Planctomycetia</taxon>
        <taxon>Pirellulales</taxon>
        <taxon>Pirellulaceae</taxon>
        <taxon>Aporhodopirellula</taxon>
    </lineage>
</organism>
<keyword evidence="3" id="KW-1185">Reference proteome</keyword>